<dbReference type="FunFam" id="1.10.10.60:FF:000192">
    <property type="entry name" value="Homeobox-leucine zipper protein HAT22"/>
    <property type="match status" value="1"/>
</dbReference>
<feature type="compositionally biased region" description="Low complexity" evidence="11">
    <location>
        <begin position="72"/>
        <end position="82"/>
    </location>
</feature>
<feature type="coiled-coil region" evidence="10">
    <location>
        <begin position="254"/>
        <end position="284"/>
    </location>
</feature>
<feature type="compositionally biased region" description="Basic and acidic residues" evidence="11">
    <location>
        <begin position="55"/>
        <end position="71"/>
    </location>
</feature>
<dbReference type="PROSITE" id="PS50071">
    <property type="entry name" value="HOMEOBOX_2"/>
    <property type="match status" value="1"/>
</dbReference>
<keyword evidence="6" id="KW-0804">Transcription</keyword>
<comment type="similarity">
    <text evidence="2">Belongs to the HD-ZIP homeobox family. Class II subfamily.</text>
</comment>
<feature type="region of interest" description="Disordered" evidence="11">
    <location>
        <begin position="153"/>
        <end position="192"/>
    </location>
</feature>
<dbReference type="OrthoDB" id="6159439at2759"/>
<dbReference type="GO" id="GO:0043565">
    <property type="term" value="F:sequence-specific DNA binding"/>
    <property type="evidence" value="ECO:0007669"/>
    <property type="project" value="InterPro"/>
</dbReference>
<dbReference type="CDD" id="cd14686">
    <property type="entry name" value="bZIP"/>
    <property type="match status" value="1"/>
</dbReference>
<evidence type="ECO:0000256" key="9">
    <source>
        <dbReference type="RuleBase" id="RU000682"/>
    </source>
</evidence>
<keyword evidence="14" id="KW-1185">Reference proteome</keyword>
<comment type="caution">
    <text evidence="13">The sequence shown here is derived from an EMBL/GenBank/DDBJ whole genome shotgun (WGS) entry which is preliminary data.</text>
</comment>
<dbReference type="InterPro" id="IPR050762">
    <property type="entry name" value="HD-ZIP_Homeobox_LZ_Class_II"/>
</dbReference>
<evidence type="ECO:0000256" key="10">
    <source>
        <dbReference type="SAM" id="Coils"/>
    </source>
</evidence>
<feature type="region of interest" description="Disordered" evidence="11">
    <location>
        <begin position="319"/>
        <end position="356"/>
    </location>
</feature>
<dbReference type="Pfam" id="PF00046">
    <property type="entry name" value="Homeodomain"/>
    <property type="match status" value="1"/>
</dbReference>
<feature type="region of interest" description="Disordered" evidence="11">
    <location>
        <begin position="55"/>
        <end position="135"/>
    </location>
</feature>
<evidence type="ECO:0000256" key="2">
    <source>
        <dbReference type="ARBA" id="ARBA00006074"/>
    </source>
</evidence>
<feature type="domain" description="Homeobox" evidence="12">
    <location>
        <begin position="188"/>
        <end position="248"/>
    </location>
</feature>
<protein>
    <recommendedName>
        <fullName evidence="12">Homeobox domain-containing protein</fullName>
    </recommendedName>
</protein>
<comment type="subcellular location">
    <subcellularLocation>
        <location evidence="1 8 9">Nucleus</location>
    </subcellularLocation>
</comment>
<organism evidence="13 14">
    <name type="scientific">Protea cynaroides</name>
    <dbReference type="NCBI Taxonomy" id="273540"/>
    <lineage>
        <taxon>Eukaryota</taxon>
        <taxon>Viridiplantae</taxon>
        <taxon>Streptophyta</taxon>
        <taxon>Embryophyta</taxon>
        <taxon>Tracheophyta</taxon>
        <taxon>Spermatophyta</taxon>
        <taxon>Magnoliopsida</taxon>
        <taxon>Proteales</taxon>
        <taxon>Proteaceae</taxon>
        <taxon>Protea</taxon>
    </lineage>
</organism>
<dbReference type="InterPro" id="IPR003106">
    <property type="entry name" value="Leu_zip_homeo"/>
</dbReference>
<dbReference type="Proteomes" id="UP001141806">
    <property type="component" value="Unassembled WGS sequence"/>
</dbReference>
<evidence type="ECO:0000256" key="5">
    <source>
        <dbReference type="ARBA" id="ARBA00023155"/>
    </source>
</evidence>
<evidence type="ECO:0000256" key="6">
    <source>
        <dbReference type="ARBA" id="ARBA00023163"/>
    </source>
</evidence>
<dbReference type="SMART" id="SM00340">
    <property type="entry name" value="HALZ"/>
    <property type="match status" value="1"/>
</dbReference>
<dbReference type="InterPro" id="IPR009057">
    <property type="entry name" value="Homeodomain-like_sf"/>
</dbReference>
<dbReference type="CDD" id="cd00086">
    <property type="entry name" value="homeodomain"/>
    <property type="match status" value="1"/>
</dbReference>
<evidence type="ECO:0000313" key="14">
    <source>
        <dbReference type="Proteomes" id="UP001141806"/>
    </source>
</evidence>
<name>A0A9Q0KXC2_9MAGN</name>
<gene>
    <name evidence="13" type="ORF">NE237_009388</name>
</gene>
<evidence type="ECO:0000256" key="4">
    <source>
        <dbReference type="ARBA" id="ARBA00023125"/>
    </source>
</evidence>
<dbReference type="SMART" id="SM00389">
    <property type="entry name" value="HOX"/>
    <property type="match status" value="1"/>
</dbReference>
<accession>A0A9Q0KXC2</accession>
<dbReference type="PANTHER" id="PTHR45714">
    <property type="entry name" value="HOMEOBOX-LEUCINE ZIPPER PROTEIN HAT14"/>
    <property type="match status" value="1"/>
</dbReference>
<evidence type="ECO:0000256" key="3">
    <source>
        <dbReference type="ARBA" id="ARBA00023015"/>
    </source>
</evidence>
<evidence type="ECO:0000256" key="11">
    <source>
        <dbReference type="SAM" id="MobiDB-lite"/>
    </source>
</evidence>
<keyword evidence="3" id="KW-0805">Transcription regulation</keyword>
<evidence type="ECO:0000256" key="8">
    <source>
        <dbReference type="PROSITE-ProRule" id="PRU00108"/>
    </source>
</evidence>
<proteinExistence type="inferred from homology"/>
<dbReference type="Pfam" id="PF04618">
    <property type="entry name" value="HD-ZIP_N"/>
    <property type="match status" value="1"/>
</dbReference>
<dbReference type="AlphaFoldDB" id="A0A9Q0KXC2"/>
<keyword evidence="10" id="KW-0175">Coiled coil</keyword>
<keyword evidence="5 8" id="KW-0371">Homeobox</keyword>
<sequence>MELGLSLGEASKPFPFVEKTAPRMNINPGLRFCMGLGVVGVNGREVDREYNGREGIIGREEKESEREEGRASADPPLQLALLPPAPVDRNPPPSFQLGFPRPTGNGNSEAGSAPARGFDVNRSPSAEEAEDGAVVFSPNSTLSSFQMDFSMFRGGSSSSSKTDNTEATAADAMNEERDSSRASDEEDNGLARKKLRLSKEQSAFLEESFKEHNTLNPKQKLALAKQLNLRPRQVEVWFQNRRARTKLKQTEVDCEYLKRCCETLTEENRRLQKELQELRTLKTSNPFYMQLPATTLTMCPSCERVATTSTTTHSTYSAAAAAAGTTPTPTPTSDATTTHPIPTPMTPTRKPTSAFSLTKPRFYPFSHAHAHPSPAS</sequence>
<feature type="compositionally biased region" description="Low complexity" evidence="11">
    <location>
        <begin position="319"/>
        <end position="340"/>
    </location>
</feature>
<dbReference type="GO" id="GO:0005634">
    <property type="term" value="C:nucleus"/>
    <property type="evidence" value="ECO:0007669"/>
    <property type="project" value="UniProtKB-SubCell"/>
</dbReference>
<dbReference type="GO" id="GO:0000981">
    <property type="term" value="F:DNA-binding transcription factor activity, RNA polymerase II-specific"/>
    <property type="evidence" value="ECO:0007669"/>
    <property type="project" value="InterPro"/>
</dbReference>
<feature type="DNA-binding region" description="Homeobox" evidence="8">
    <location>
        <begin position="190"/>
        <end position="249"/>
    </location>
</feature>
<dbReference type="InterPro" id="IPR017970">
    <property type="entry name" value="Homeobox_CS"/>
</dbReference>
<dbReference type="EMBL" id="JAMYWD010000002">
    <property type="protein sequence ID" value="KAJ4978608.1"/>
    <property type="molecule type" value="Genomic_DNA"/>
</dbReference>
<feature type="compositionally biased region" description="Basic and acidic residues" evidence="11">
    <location>
        <begin position="174"/>
        <end position="183"/>
    </location>
</feature>
<dbReference type="InterPro" id="IPR006712">
    <property type="entry name" value="HD-ZIP_N"/>
</dbReference>
<evidence type="ECO:0000256" key="7">
    <source>
        <dbReference type="ARBA" id="ARBA00023242"/>
    </source>
</evidence>
<dbReference type="PROSITE" id="PS00027">
    <property type="entry name" value="HOMEOBOX_1"/>
    <property type="match status" value="1"/>
</dbReference>
<dbReference type="Gene3D" id="1.10.10.60">
    <property type="entry name" value="Homeodomain-like"/>
    <property type="match status" value="1"/>
</dbReference>
<feature type="compositionally biased region" description="Pro residues" evidence="11">
    <location>
        <begin position="83"/>
        <end position="94"/>
    </location>
</feature>
<dbReference type="SUPFAM" id="SSF46689">
    <property type="entry name" value="Homeodomain-like"/>
    <property type="match status" value="1"/>
</dbReference>
<dbReference type="PANTHER" id="PTHR45714:SF39">
    <property type="entry name" value="HOMEOBOX-LEUCINE ZIPPER PROTEIN HAT14"/>
    <property type="match status" value="1"/>
</dbReference>
<keyword evidence="4 8" id="KW-0238">DNA-binding</keyword>
<dbReference type="InterPro" id="IPR001356">
    <property type="entry name" value="HD"/>
</dbReference>
<evidence type="ECO:0000259" key="12">
    <source>
        <dbReference type="PROSITE" id="PS50071"/>
    </source>
</evidence>
<evidence type="ECO:0000313" key="13">
    <source>
        <dbReference type="EMBL" id="KAJ4978608.1"/>
    </source>
</evidence>
<evidence type="ECO:0000256" key="1">
    <source>
        <dbReference type="ARBA" id="ARBA00004123"/>
    </source>
</evidence>
<keyword evidence="7 8" id="KW-0539">Nucleus</keyword>
<dbReference type="Pfam" id="PF02183">
    <property type="entry name" value="HALZ"/>
    <property type="match status" value="1"/>
</dbReference>
<reference evidence="13" key="1">
    <citation type="journal article" date="2023" name="Plant J.">
        <title>The genome of the king protea, Protea cynaroides.</title>
        <authorList>
            <person name="Chang J."/>
            <person name="Duong T.A."/>
            <person name="Schoeman C."/>
            <person name="Ma X."/>
            <person name="Roodt D."/>
            <person name="Barker N."/>
            <person name="Li Z."/>
            <person name="Van de Peer Y."/>
            <person name="Mizrachi E."/>
        </authorList>
    </citation>
    <scope>NUCLEOTIDE SEQUENCE</scope>
    <source>
        <tissue evidence="13">Young leaves</tissue>
    </source>
</reference>